<name>A0A850RQ99_9GAMM</name>
<protein>
    <submittedName>
        <fullName evidence="1">Uncharacterized protein</fullName>
    </submittedName>
</protein>
<reference evidence="1 2" key="1">
    <citation type="submission" date="2020-06" db="EMBL/GenBank/DDBJ databases">
        <title>Whole-genome sequence of Allochromatium humboldtianum DSM 21881, type strain.</title>
        <authorList>
            <person name="Kyndt J.A."/>
            <person name="Meyer T.E."/>
        </authorList>
    </citation>
    <scope>NUCLEOTIDE SEQUENCE [LARGE SCALE GENOMIC DNA]</scope>
    <source>
        <strain evidence="1 2">DSM 21881</strain>
    </source>
</reference>
<evidence type="ECO:0000313" key="1">
    <source>
        <dbReference type="EMBL" id="NVZ11073.1"/>
    </source>
</evidence>
<gene>
    <name evidence="1" type="ORF">HW932_17580</name>
</gene>
<dbReference type="EMBL" id="JABZEO010000015">
    <property type="protein sequence ID" value="NVZ11073.1"/>
    <property type="molecule type" value="Genomic_DNA"/>
</dbReference>
<accession>A0A850RQ99</accession>
<organism evidence="1 2">
    <name type="scientific">Allochromatium humboldtianum</name>
    <dbReference type="NCBI Taxonomy" id="504901"/>
    <lineage>
        <taxon>Bacteria</taxon>
        <taxon>Pseudomonadati</taxon>
        <taxon>Pseudomonadota</taxon>
        <taxon>Gammaproteobacteria</taxon>
        <taxon>Chromatiales</taxon>
        <taxon>Chromatiaceae</taxon>
        <taxon>Allochromatium</taxon>
    </lineage>
</organism>
<proteinExistence type="predicted"/>
<dbReference type="AlphaFoldDB" id="A0A850RQ99"/>
<dbReference type="Proteomes" id="UP000592294">
    <property type="component" value="Unassembled WGS sequence"/>
</dbReference>
<dbReference type="RefSeq" id="WP_222932437.1">
    <property type="nucleotide sequence ID" value="NZ_JABZEO010000015.1"/>
</dbReference>
<keyword evidence="2" id="KW-1185">Reference proteome</keyword>
<comment type="caution">
    <text evidence="1">The sequence shown here is derived from an EMBL/GenBank/DDBJ whole genome shotgun (WGS) entry which is preliminary data.</text>
</comment>
<evidence type="ECO:0000313" key="2">
    <source>
        <dbReference type="Proteomes" id="UP000592294"/>
    </source>
</evidence>
<sequence length="185" mass="20670">MGSGVSDRLDVLDEPAPAAWSTTEDRAPVEQRVRLYLNALGVQDSQETEVLVRRVIERVEFRATLGQLGEPLEVAIEETHRLLDRWLVAELGLESDPDQISAARAAVLGGHVPGWTRRWAGLSEDSLTESIRAVRFQAVPEHAPLTMEPNPIRLCCHRLVRRLAARVLRWLGIRGRHHASAEVQA</sequence>